<sequence length="598" mass="66221">MSVRVQLDRQHGEIYTNLDFITGRVILTLPTDATISAITVKLEGESKSRLDGPKTPQDQDRRKTLLEVHKLLYKVETVFPSAEIRETNATGRTAQYTLLRGQYEYPFRFKIPFNNDCINNTSLIKDLKIGQLNVQFGQEPQHAKLPLPPSLGGYPGEAEIKYFVKATVVRPKFYQENLRNEVPITFLPIEQPRPSDGDGETYGRRRHQFQRTDTGSTIKRKQLFRKDSQTPAEEEPMAFQVDARLPNPAIITCREPIPLRILVERLNSSTSSIYLSTLQIELIGNTEIRAHDLQRKESGTWLLVSQANMSVPLEQPSNKTNSWTIPSSFWDNLPLPTTVAPTFRTCNISRKYELEVRVGLTHGMADGVRPEIIVSPIRLDVEVWSGIRPPPQLLDAMAQAQSDHGQQSHRMTRPNGAQHPDSKQGAYGNAPPTSPLRPGSSSQPYGTPSMGNSPAVPGASGAGDDLPPSYEDAIASDIAPADGPRPSGYRADGTSPQQPPAFNPDSKSSIGRRVSERLFASNAPRSARGSRVVSTPTDMSRYGGDVVHEEPEVDDLTDRTHTLGVQDDGAGDEDYRPPLPVRRATEQKVDTGQKAKEI</sequence>
<dbReference type="EMBL" id="JAKLMC020000024">
    <property type="protein sequence ID" value="KAK5950771.1"/>
    <property type="molecule type" value="Genomic_DNA"/>
</dbReference>
<dbReference type="GO" id="GO:0031625">
    <property type="term" value="F:ubiquitin protein ligase binding"/>
    <property type="evidence" value="ECO:0007669"/>
    <property type="project" value="TreeGrafter"/>
</dbReference>
<dbReference type="InterPro" id="IPR050357">
    <property type="entry name" value="Arrestin_domain-protein"/>
</dbReference>
<name>A0AAN8F3Y7_9EURO</name>
<comment type="caution">
    <text evidence="3">The sequence shown here is derived from an EMBL/GenBank/DDBJ whole genome shotgun (WGS) entry which is preliminary data.</text>
</comment>
<evidence type="ECO:0000256" key="1">
    <source>
        <dbReference type="SAM" id="MobiDB-lite"/>
    </source>
</evidence>
<feature type="compositionally biased region" description="Basic and acidic residues" evidence="1">
    <location>
        <begin position="583"/>
        <end position="598"/>
    </location>
</feature>
<evidence type="ECO:0000259" key="2">
    <source>
        <dbReference type="Pfam" id="PF00339"/>
    </source>
</evidence>
<dbReference type="InterPro" id="IPR014752">
    <property type="entry name" value="Arrestin-like_C"/>
</dbReference>
<evidence type="ECO:0000313" key="4">
    <source>
        <dbReference type="Proteomes" id="UP001316803"/>
    </source>
</evidence>
<dbReference type="GO" id="GO:0005886">
    <property type="term" value="C:plasma membrane"/>
    <property type="evidence" value="ECO:0007669"/>
    <property type="project" value="TreeGrafter"/>
</dbReference>
<gene>
    <name evidence="3" type="ORF">OHC33_008154</name>
</gene>
<dbReference type="SUPFAM" id="SSF81296">
    <property type="entry name" value="E set domains"/>
    <property type="match status" value="1"/>
</dbReference>
<dbReference type="AlphaFoldDB" id="A0AAN8F3Y7"/>
<dbReference type="CDD" id="cd22952">
    <property type="entry name" value="ART10-like"/>
    <property type="match status" value="1"/>
</dbReference>
<evidence type="ECO:0000313" key="3">
    <source>
        <dbReference type="EMBL" id="KAK5950771.1"/>
    </source>
</evidence>
<dbReference type="GO" id="GO:0030674">
    <property type="term" value="F:protein-macromolecule adaptor activity"/>
    <property type="evidence" value="ECO:0007669"/>
    <property type="project" value="TreeGrafter"/>
</dbReference>
<dbReference type="PANTHER" id="PTHR11188:SF166">
    <property type="entry name" value="ARRESTIN (OR S-ANTIGEN), N-TERMINAL DOMAIN PROTEIN (AFU_ORTHOLOGUE AFUA_7G02050)"/>
    <property type="match status" value="1"/>
</dbReference>
<dbReference type="PANTHER" id="PTHR11188">
    <property type="entry name" value="ARRESTIN DOMAIN CONTAINING PROTEIN"/>
    <property type="match status" value="1"/>
</dbReference>
<dbReference type="GO" id="GO:0005829">
    <property type="term" value="C:cytosol"/>
    <property type="evidence" value="ECO:0007669"/>
    <property type="project" value="TreeGrafter"/>
</dbReference>
<feature type="compositionally biased region" description="Polar residues" evidence="1">
    <location>
        <begin position="439"/>
        <end position="452"/>
    </location>
</feature>
<feature type="compositionally biased region" description="Polar residues" evidence="1">
    <location>
        <begin position="399"/>
        <end position="409"/>
    </location>
</feature>
<proteinExistence type="predicted"/>
<feature type="region of interest" description="Disordered" evidence="1">
    <location>
        <begin position="397"/>
        <end position="598"/>
    </location>
</feature>
<reference evidence="3 4" key="1">
    <citation type="submission" date="2022-12" db="EMBL/GenBank/DDBJ databases">
        <title>Genomic features and morphological characterization of a novel Knufia sp. strain isolated from spacecraft assembly facility.</title>
        <authorList>
            <person name="Teixeira M."/>
            <person name="Chander A.M."/>
            <person name="Stajich J.E."/>
            <person name="Venkateswaran K."/>
        </authorList>
    </citation>
    <scope>NUCLEOTIDE SEQUENCE [LARGE SCALE GENOMIC DNA]</scope>
    <source>
        <strain evidence="3 4">FJI-L2-BK-P2</strain>
    </source>
</reference>
<protein>
    <recommendedName>
        <fullName evidence="2">Arrestin-like N-terminal domain-containing protein</fullName>
    </recommendedName>
</protein>
<organism evidence="3 4">
    <name type="scientific">Knufia fluminis</name>
    <dbReference type="NCBI Taxonomy" id="191047"/>
    <lineage>
        <taxon>Eukaryota</taxon>
        <taxon>Fungi</taxon>
        <taxon>Dikarya</taxon>
        <taxon>Ascomycota</taxon>
        <taxon>Pezizomycotina</taxon>
        <taxon>Eurotiomycetes</taxon>
        <taxon>Chaetothyriomycetidae</taxon>
        <taxon>Chaetothyriales</taxon>
        <taxon>Trichomeriaceae</taxon>
        <taxon>Knufia</taxon>
    </lineage>
</organism>
<accession>A0AAN8F3Y7</accession>
<dbReference type="InterPro" id="IPR014756">
    <property type="entry name" value="Ig_E-set"/>
</dbReference>
<dbReference type="InterPro" id="IPR011021">
    <property type="entry name" value="Arrestin-like_N"/>
</dbReference>
<dbReference type="Gene3D" id="2.60.40.640">
    <property type="match status" value="1"/>
</dbReference>
<feature type="domain" description="Arrestin-like N-terminal" evidence="2">
    <location>
        <begin position="3"/>
        <end position="180"/>
    </location>
</feature>
<dbReference type="Pfam" id="PF00339">
    <property type="entry name" value="Arrestin_N"/>
    <property type="match status" value="1"/>
</dbReference>
<feature type="compositionally biased region" description="Basic and acidic residues" evidence="1">
    <location>
        <begin position="546"/>
        <end position="561"/>
    </location>
</feature>
<keyword evidence="4" id="KW-1185">Reference proteome</keyword>
<dbReference type="Proteomes" id="UP001316803">
    <property type="component" value="Unassembled WGS sequence"/>
</dbReference>
<dbReference type="GO" id="GO:0070086">
    <property type="term" value="P:ubiquitin-dependent endocytosis"/>
    <property type="evidence" value="ECO:0007669"/>
    <property type="project" value="TreeGrafter"/>
</dbReference>